<evidence type="ECO:0000313" key="2">
    <source>
        <dbReference type="Proteomes" id="UP000551616"/>
    </source>
</evidence>
<organism evidence="1 2">
    <name type="scientific">Bremerella alba</name>
    <dbReference type="NCBI Taxonomy" id="980252"/>
    <lineage>
        <taxon>Bacteria</taxon>
        <taxon>Pseudomonadati</taxon>
        <taxon>Planctomycetota</taxon>
        <taxon>Planctomycetia</taxon>
        <taxon>Pirellulales</taxon>
        <taxon>Pirellulaceae</taxon>
        <taxon>Bremerella</taxon>
    </lineage>
</organism>
<evidence type="ECO:0000313" key="1">
    <source>
        <dbReference type="EMBL" id="MBA2112972.1"/>
    </source>
</evidence>
<dbReference type="Proteomes" id="UP000551616">
    <property type="component" value="Unassembled WGS sequence"/>
</dbReference>
<reference evidence="1 2" key="1">
    <citation type="submission" date="2020-05" db="EMBL/GenBank/DDBJ databases">
        <title>Bremerella alba sp. nov., a novel planctomycete isolated from the surface of the macroalga Fucus spiralis.</title>
        <authorList>
            <person name="Godinho O."/>
            <person name="Botelho R."/>
            <person name="Albuquerque L."/>
            <person name="Wiegand S."/>
            <person name="Da Costa M.S."/>
            <person name="Lobo-Da-Cunha A."/>
            <person name="Jogler C."/>
            <person name="Lage O.M."/>
        </authorList>
    </citation>
    <scope>NUCLEOTIDE SEQUENCE [LARGE SCALE GENOMIC DNA]</scope>
    <source>
        <strain evidence="1 2">FF15</strain>
    </source>
</reference>
<dbReference type="EMBL" id="JABRWO010000001">
    <property type="protein sequence ID" value="MBA2112972.1"/>
    <property type="molecule type" value="Genomic_DNA"/>
</dbReference>
<proteinExistence type="predicted"/>
<comment type="caution">
    <text evidence="1">The sequence shown here is derived from an EMBL/GenBank/DDBJ whole genome shotgun (WGS) entry which is preliminary data.</text>
</comment>
<sequence>MVRFAILEVNQNLTIAQVTPGQLPEDTARQERGYLIDPDTYRSYEQAREALFKITRTTSASMDHPTLPA</sequence>
<name>A0A7V9A567_9BACT</name>
<gene>
    <name evidence="1" type="ORF">HOV93_01180</name>
</gene>
<accession>A0A7V9A567</accession>
<keyword evidence="2" id="KW-1185">Reference proteome</keyword>
<dbReference type="RefSeq" id="WP_207394501.1">
    <property type="nucleotide sequence ID" value="NZ_JABRWO010000001.1"/>
</dbReference>
<protein>
    <submittedName>
        <fullName evidence="1">Uncharacterized protein</fullName>
    </submittedName>
</protein>
<dbReference type="AlphaFoldDB" id="A0A7V9A567"/>